<gene>
    <name evidence="1" type="ORF">GCM10010121_018030</name>
</gene>
<comment type="caution">
    <text evidence="1">The sequence shown here is derived from an EMBL/GenBank/DDBJ whole genome shotgun (WGS) entry which is preliminary data.</text>
</comment>
<dbReference type="InterPro" id="IPR011989">
    <property type="entry name" value="ARM-like"/>
</dbReference>
<reference evidence="1" key="1">
    <citation type="journal article" date="2014" name="Int. J. Syst. Evol. Microbiol.">
        <title>Complete genome sequence of Corynebacterium casei LMG S-19264T (=DSM 44701T), isolated from a smear-ripened cheese.</title>
        <authorList>
            <consortium name="US DOE Joint Genome Institute (JGI-PGF)"/>
            <person name="Walter F."/>
            <person name="Albersmeier A."/>
            <person name="Kalinowski J."/>
            <person name="Ruckert C."/>
        </authorList>
    </citation>
    <scope>NUCLEOTIDE SEQUENCE</scope>
    <source>
        <strain evidence="1">JCM 3086</strain>
    </source>
</reference>
<evidence type="ECO:0008006" key="3">
    <source>
        <dbReference type="Google" id="ProtNLM"/>
    </source>
</evidence>
<dbReference type="Gene3D" id="1.25.10.10">
    <property type="entry name" value="Leucine-rich Repeat Variant"/>
    <property type="match status" value="1"/>
</dbReference>
<name>A0A917KDT1_9ACTN</name>
<dbReference type="Proteomes" id="UP000657574">
    <property type="component" value="Unassembled WGS sequence"/>
</dbReference>
<dbReference type="AlphaFoldDB" id="A0A917KDT1"/>
<organism evidence="1 2">
    <name type="scientific">Streptomyces brasiliensis</name>
    <dbReference type="NCBI Taxonomy" id="1954"/>
    <lineage>
        <taxon>Bacteria</taxon>
        <taxon>Bacillati</taxon>
        <taxon>Actinomycetota</taxon>
        <taxon>Actinomycetes</taxon>
        <taxon>Kitasatosporales</taxon>
        <taxon>Streptomycetaceae</taxon>
        <taxon>Streptomyces</taxon>
    </lineage>
</organism>
<reference evidence="1" key="2">
    <citation type="submission" date="2020-09" db="EMBL/GenBank/DDBJ databases">
        <authorList>
            <person name="Sun Q."/>
            <person name="Ohkuma M."/>
        </authorList>
    </citation>
    <scope>NUCLEOTIDE SEQUENCE</scope>
    <source>
        <strain evidence="1">JCM 3086</strain>
    </source>
</reference>
<proteinExistence type="predicted"/>
<dbReference type="EMBL" id="BMQA01000004">
    <property type="protein sequence ID" value="GGJ08092.1"/>
    <property type="molecule type" value="Genomic_DNA"/>
</dbReference>
<evidence type="ECO:0000313" key="1">
    <source>
        <dbReference type="EMBL" id="GGJ08092.1"/>
    </source>
</evidence>
<accession>A0A917KDT1</accession>
<evidence type="ECO:0000313" key="2">
    <source>
        <dbReference type="Proteomes" id="UP000657574"/>
    </source>
</evidence>
<keyword evidence="2" id="KW-1185">Reference proteome</keyword>
<protein>
    <recommendedName>
        <fullName evidence="3">HEAT repeat domain-containing protein</fullName>
    </recommendedName>
</protein>
<sequence>MLLRELTGGQRSGRRSAADALARLGSVARPGLPGLRDMTGSERAWERVSAACALWRIDGDPHPVLPVFRTAWTTHARTRGRIVRCLAGMGFAGAPLWDLLETEVASERRHTARPGGYGSHDIPEDERLLRVCREVLRGRK</sequence>